<dbReference type="PANTHER" id="PTHR35391:SF5">
    <property type="entry name" value="DUF6590 DOMAIN-CONTAINING PROTEIN"/>
    <property type="match status" value="1"/>
</dbReference>
<name>A0A5M9MMT2_9EURO</name>
<evidence type="ECO:0000313" key="3">
    <source>
        <dbReference type="EMBL" id="KAA8644037.1"/>
    </source>
</evidence>
<dbReference type="OrthoDB" id="3559580at2759"/>
<dbReference type="Pfam" id="PF20233">
    <property type="entry name" value="DUF6590"/>
    <property type="match status" value="1"/>
</dbReference>
<dbReference type="Proteomes" id="UP000324241">
    <property type="component" value="Unassembled WGS sequence"/>
</dbReference>
<sequence length="363" mass="39754">MSSPYNFNGQQASRHRPGAQYVHPRRESNDETLVAPLAPDPLSVVPRSHPSMQSRPYEYAGDPSRGGYPYTSPSPYSSLPAVPASAQQPYSSQPRPSTINPGNYTWAPGQHAGPGQSGIPNENHASRTAPRTGLGSGQGYSSPSIPQTPGFEHIWRGSGNLTTGPPTTHSPTIPGPQRVISAASSNSIIPLDPRYVVQKNPKSFFTVGRVFSILWHENEGSTGRGTQSHISEGPVFFGRFNERIHSGIRRMVVVKALDQCAWCFPVSTYSRKGVAKPGVDPSKHAVIYMEGTYPKVDPAERGITKEPIEVTPASPDQKLDYMSRLNFGKIYTVEHNVKVLHVGKITDRTLPRFLNYATNELRF</sequence>
<reference evidence="3 4" key="1">
    <citation type="submission" date="2019-08" db="EMBL/GenBank/DDBJ databases">
        <title>The genome sequence of a newly discovered highly antifungal drug resistant Aspergillus species, Aspergillus tanneri NIH 1004.</title>
        <authorList>
            <person name="Mounaud S."/>
            <person name="Singh I."/>
            <person name="Joardar V."/>
            <person name="Pakala S."/>
            <person name="Pakala S."/>
            <person name="Venepally P."/>
            <person name="Chung J.K."/>
            <person name="Losada L."/>
            <person name="Nierman W.C."/>
        </authorList>
    </citation>
    <scope>NUCLEOTIDE SEQUENCE [LARGE SCALE GENOMIC DNA]</scope>
    <source>
        <strain evidence="3 4">NIH1004</strain>
    </source>
</reference>
<dbReference type="InterPro" id="IPR046497">
    <property type="entry name" value="DUF6590"/>
</dbReference>
<dbReference type="EMBL" id="QUQM01000006">
    <property type="protein sequence ID" value="KAA8644037.1"/>
    <property type="molecule type" value="Genomic_DNA"/>
</dbReference>
<organism evidence="3 4">
    <name type="scientific">Aspergillus tanneri</name>
    <dbReference type="NCBI Taxonomy" id="1220188"/>
    <lineage>
        <taxon>Eukaryota</taxon>
        <taxon>Fungi</taxon>
        <taxon>Dikarya</taxon>
        <taxon>Ascomycota</taxon>
        <taxon>Pezizomycotina</taxon>
        <taxon>Eurotiomycetes</taxon>
        <taxon>Eurotiomycetidae</taxon>
        <taxon>Eurotiales</taxon>
        <taxon>Aspergillaceae</taxon>
        <taxon>Aspergillus</taxon>
        <taxon>Aspergillus subgen. Circumdati</taxon>
    </lineage>
</organism>
<dbReference type="RefSeq" id="XP_033423398.1">
    <property type="nucleotide sequence ID" value="XM_033572846.1"/>
</dbReference>
<feature type="region of interest" description="Disordered" evidence="1">
    <location>
        <begin position="1"/>
        <end position="177"/>
    </location>
</feature>
<evidence type="ECO:0000313" key="4">
    <source>
        <dbReference type="Proteomes" id="UP000324241"/>
    </source>
</evidence>
<feature type="compositionally biased region" description="Polar residues" evidence="1">
    <location>
        <begin position="1"/>
        <end position="12"/>
    </location>
</feature>
<gene>
    <name evidence="3" type="ORF">ATNIH1004_008234</name>
</gene>
<dbReference type="PANTHER" id="PTHR35391">
    <property type="entry name" value="C2H2-TYPE DOMAIN-CONTAINING PROTEIN-RELATED"/>
    <property type="match status" value="1"/>
</dbReference>
<proteinExistence type="predicted"/>
<comment type="caution">
    <text evidence="3">The sequence shown here is derived from an EMBL/GenBank/DDBJ whole genome shotgun (WGS) entry which is preliminary data.</text>
</comment>
<feature type="compositionally biased region" description="Polar residues" evidence="1">
    <location>
        <begin position="85"/>
        <end position="103"/>
    </location>
</feature>
<dbReference type="GeneID" id="54330936"/>
<accession>A0A5M9MMT2</accession>
<protein>
    <recommendedName>
        <fullName evidence="2">DUF6590 domain-containing protein</fullName>
    </recommendedName>
</protein>
<evidence type="ECO:0000256" key="1">
    <source>
        <dbReference type="SAM" id="MobiDB-lite"/>
    </source>
</evidence>
<feature type="domain" description="DUF6590" evidence="2">
    <location>
        <begin position="202"/>
        <end position="354"/>
    </location>
</feature>
<feature type="compositionally biased region" description="Low complexity" evidence="1">
    <location>
        <begin position="63"/>
        <end position="80"/>
    </location>
</feature>
<feature type="compositionally biased region" description="Polar residues" evidence="1">
    <location>
        <begin position="159"/>
        <end position="171"/>
    </location>
</feature>
<dbReference type="AlphaFoldDB" id="A0A5M9MMT2"/>
<evidence type="ECO:0000259" key="2">
    <source>
        <dbReference type="Pfam" id="PF20233"/>
    </source>
</evidence>